<dbReference type="EMBL" id="CALNXI010003741">
    <property type="protein sequence ID" value="CAH3194174.1"/>
    <property type="molecule type" value="Genomic_DNA"/>
</dbReference>
<dbReference type="Gene3D" id="3.20.110.10">
    <property type="entry name" value="Glycoside hydrolase 38, N terminal domain"/>
    <property type="match status" value="1"/>
</dbReference>
<keyword evidence="3" id="KW-1185">Reference proteome</keyword>
<evidence type="ECO:0000259" key="1">
    <source>
        <dbReference type="Pfam" id="PF01074"/>
    </source>
</evidence>
<proteinExistence type="predicted"/>
<evidence type="ECO:0000313" key="2">
    <source>
        <dbReference type="EMBL" id="CAH3194174.1"/>
    </source>
</evidence>
<dbReference type="InterPro" id="IPR000602">
    <property type="entry name" value="Glyco_hydro_38_N"/>
</dbReference>
<comment type="caution">
    <text evidence="2">The sequence shown here is derived from an EMBL/GenBank/DDBJ whole genome shotgun (WGS) entry which is preliminary data.</text>
</comment>
<dbReference type="Proteomes" id="UP001159427">
    <property type="component" value="Unassembled WGS sequence"/>
</dbReference>
<name>A0ABN8SRS6_9CNID</name>
<dbReference type="PANTHER" id="PTHR46017:SF1">
    <property type="entry name" value="ALPHA-MANNOSIDASE 2C1"/>
    <property type="match status" value="1"/>
</dbReference>
<dbReference type="Pfam" id="PF01074">
    <property type="entry name" value="Glyco_hydro_38N"/>
    <property type="match status" value="1"/>
</dbReference>
<feature type="domain" description="Glycoside hydrolase family 38 N-terminal" evidence="1">
    <location>
        <begin position="115"/>
        <end position="161"/>
    </location>
</feature>
<evidence type="ECO:0000313" key="3">
    <source>
        <dbReference type="Proteomes" id="UP001159427"/>
    </source>
</evidence>
<feature type="non-terminal residue" evidence="2">
    <location>
        <position position="161"/>
    </location>
</feature>
<dbReference type="PANTHER" id="PTHR46017">
    <property type="entry name" value="ALPHA-MANNOSIDASE 2C1"/>
    <property type="match status" value="1"/>
</dbReference>
<dbReference type="InterPro" id="IPR011330">
    <property type="entry name" value="Glyco_hydro/deAcase_b/a-brl"/>
</dbReference>
<dbReference type="InterPro" id="IPR027291">
    <property type="entry name" value="Glyco_hydro_38_N_sf"/>
</dbReference>
<protein>
    <recommendedName>
        <fullName evidence="1">Glycoside hydrolase family 38 N-terminal domain-containing protein</fullName>
    </recommendedName>
</protein>
<reference evidence="2 3" key="1">
    <citation type="submission" date="2022-05" db="EMBL/GenBank/DDBJ databases">
        <authorList>
            <consortium name="Genoscope - CEA"/>
            <person name="William W."/>
        </authorList>
    </citation>
    <scope>NUCLEOTIDE SEQUENCE [LARGE SCALE GENOMIC DNA]</scope>
</reference>
<dbReference type="SUPFAM" id="SSF88713">
    <property type="entry name" value="Glycoside hydrolase/deacetylase"/>
    <property type="match status" value="1"/>
</dbReference>
<organism evidence="2 3">
    <name type="scientific">Porites evermanni</name>
    <dbReference type="NCBI Taxonomy" id="104178"/>
    <lineage>
        <taxon>Eukaryota</taxon>
        <taxon>Metazoa</taxon>
        <taxon>Cnidaria</taxon>
        <taxon>Anthozoa</taxon>
        <taxon>Hexacorallia</taxon>
        <taxon>Scleractinia</taxon>
        <taxon>Fungiina</taxon>
        <taxon>Poritidae</taxon>
        <taxon>Porites</taxon>
    </lineage>
</organism>
<accession>A0ABN8SRS6</accession>
<sequence length="161" mass="18112">MLRYTLYVEMAANGMFGAGKDGLINAPDPSRKYTLSMAEVAVFDTAYYQVLMDLTVIIDLAKNLSQENPRAFQALHTANDIVNACQDLSDRTSLQRAHEIADRFFKQANGDSQHQVHAVGNCHIDCAWLWPIAETIRKCGRSFATAVRLMEKYPDFKFVCS</sequence>
<gene>
    <name evidence="2" type="ORF">PEVE_00027294</name>
</gene>